<reference evidence="1" key="1">
    <citation type="submission" date="2015-12" db="EMBL/GenBank/DDBJ databases">
        <title>Gene expression during late stages of embryo sac development: a critical building block for successful pollen-pistil interactions.</title>
        <authorList>
            <person name="Liu Y."/>
            <person name="Joly V."/>
            <person name="Sabar M."/>
            <person name="Matton D.P."/>
        </authorList>
    </citation>
    <scope>NUCLEOTIDE SEQUENCE</scope>
</reference>
<dbReference type="EMBL" id="GEDG01040552">
    <property type="protein sequence ID" value="JAP06690.1"/>
    <property type="molecule type" value="Transcribed_RNA"/>
</dbReference>
<feature type="non-terminal residue" evidence="1">
    <location>
        <position position="1"/>
    </location>
</feature>
<organism evidence="1">
    <name type="scientific">Solanum chacoense</name>
    <name type="common">Chaco potato</name>
    <dbReference type="NCBI Taxonomy" id="4108"/>
    <lineage>
        <taxon>Eukaryota</taxon>
        <taxon>Viridiplantae</taxon>
        <taxon>Streptophyta</taxon>
        <taxon>Embryophyta</taxon>
        <taxon>Tracheophyta</taxon>
        <taxon>Spermatophyta</taxon>
        <taxon>Magnoliopsida</taxon>
        <taxon>eudicotyledons</taxon>
        <taxon>Gunneridae</taxon>
        <taxon>Pentapetalae</taxon>
        <taxon>asterids</taxon>
        <taxon>lamiids</taxon>
        <taxon>Solanales</taxon>
        <taxon>Solanaceae</taxon>
        <taxon>Solanoideae</taxon>
        <taxon>Solaneae</taxon>
        <taxon>Solanum</taxon>
    </lineage>
</organism>
<accession>A0A0V0GET1</accession>
<name>A0A0V0GET1_SOLCH</name>
<dbReference type="AlphaFoldDB" id="A0A0V0GET1"/>
<evidence type="ECO:0000313" key="1">
    <source>
        <dbReference type="EMBL" id="JAP06690.1"/>
    </source>
</evidence>
<protein>
    <submittedName>
        <fullName evidence="1">Putative ovule protein</fullName>
    </submittedName>
</protein>
<proteinExistence type="predicted"/>
<sequence>IDPRLKRSEIKSNIARKINKAKIEEYNTMRILSNATKKGKEQQLKITTTNISCVIPQVTSGIARI</sequence>